<evidence type="ECO:0000259" key="1">
    <source>
        <dbReference type="Pfam" id="PF03235"/>
    </source>
</evidence>
<keyword evidence="3" id="KW-1185">Reference proteome</keyword>
<reference evidence="2 3" key="1">
    <citation type="submission" date="2018-05" db="EMBL/GenBank/DDBJ databases">
        <title>Flavobacterium sp. strain IMCC34758, incomplete genome.</title>
        <authorList>
            <person name="Joung Y."/>
        </authorList>
    </citation>
    <scope>NUCLEOTIDE SEQUENCE [LARGE SCALE GENOMIC DNA]</scope>
    <source>
        <strain evidence="2 3">IMCC34758</strain>
    </source>
</reference>
<comment type="caution">
    <text evidence="2">The sequence shown here is derived from an EMBL/GenBank/DDBJ whole genome shotgun (WGS) entry which is preliminary data.</text>
</comment>
<sequence>MATEQTKYKGEILTFFDLLNSQKIEIPIIQRDYAQGRLAEKKIRLNFLSALLNSIKSDEQIMLDFIYGSSTNEAFQPLDGQQRLTTLFLLHWYAATKDSELDEEVKNILLKFTYETRISSREFCNALIRNKVVLNKDSSPREKIIDSSWFFLSWKNDPTIDAMLRTLEDIHDMFFEVENLWQKLIAKDDNLIRFYYVNLEHIGLTDDLYIKMNARGKLLTPFENFKASFEKLIRDEKWDTNSDFSLTFANKIDGVWTDLFWKYFRKNNSIDNAFIRFISTIIMIRKSIDRKEKLEDRATLLSKLHDDPNIVAVKMFNESSFEYLVECLDLLQIKLAEIKNVQILFPLFRHQPKNDFFNEVLIEDNVSYTQKVLLYAQIEYFRRVNIFDDTMYVEWMRVVRNIVSQGDIEKNGKRTDIVRSPQTFDGIIYLISELAQGCSNIYQYLSNSPNIKSTSAKEQIEEEKLKANLIIDKPSRKEIIHSLEDTDLLRGKISFIFYCLDFNGIISNFNDEQFLQIRDAFINNLGVENNLNNNLRRALLTISFEENFEFYNYWWSSWNVIDGEKRKLINSYREIEYIINSEEYRGYFKTLLFKLIDKQLVDIINDFIPPSNFPNWKTRLVKESQLLDTMSLSNYIAIPQDKSCCYLLKSPRPRDITGCIKIE</sequence>
<dbReference type="OrthoDB" id="3654724at2"/>
<organism evidence="2 3">
    <name type="scientific">Flavobacterium hydrophilum</name>
    <dbReference type="NCBI Taxonomy" id="2211445"/>
    <lineage>
        <taxon>Bacteria</taxon>
        <taxon>Pseudomonadati</taxon>
        <taxon>Bacteroidota</taxon>
        <taxon>Flavobacteriia</taxon>
        <taxon>Flavobacteriales</taxon>
        <taxon>Flavobacteriaceae</taxon>
        <taxon>Flavobacterium</taxon>
    </lineage>
</organism>
<dbReference type="Pfam" id="PF03235">
    <property type="entry name" value="GmrSD_N"/>
    <property type="match status" value="1"/>
</dbReference>
<protein>
    <submittedName>
        <fullName evidence="2">DUF262 domain-containing protein</fullName>
    </submittedName>
</protein>
<dbReference type="EMBL" id="QJHL01000007">
    <property type="protein sequence ID" value="PXY43189.1"/>
    <property type="molecule type" value="Genomic_DNA"/>
</dbReference>
<name>A0A2V4BW17_9FLAO</name>
<dbReference type="RefSeq" id="WP_110348621.1">
    <property type="nucleotide sequence ID" value="NZ_QJHL01000007.1"/>
</dbReference>
<dbReference type="InterPro" id="IPR004919">
    <property type="entry name" value="GmrSD_N"/>
</dbReference>
<dbReference type="Proteomes" id="UP000247681">
    <property type="component" value="Unassembled WGS sequence"/>
</dbReference>
<evidence type="ECO:0000313" key="3">
    <source>
        <dbReference type="Proteomes" id="UP000247681"/>
    </source>
</evidence>
<accession>A0A2V4BW17</accession>
<evidence type="ECO:0000313" key="2">
    <source>
        <dbReference type="EMBL" id="PXY43189.1"/>
    </source>
</evidence>
<feature type="domain" description="GmrSD restriction endonucleases N-terminal" evidence="1">
    <location>
        <begin position="17"/>
        <end position="229"/>
    </location>
</feature>
<proteinExistence type="predicted"/>
<dbReference type="AlphaFoldDB" id="A0A2V4BW17"/>
<gene>
    <name evidence="2" type="ORF">DMB68_21110</name>
</gene>